<evidence type="ECO:0000313" key="2">
    <source>
        <dbReference type="EnsemblPlants" id="Solyc10g046790.1.1.1"/>
    </source>
</evidence>
<sequence length="79" mass="9004">MIARKAEKKPVEKRTAAEKTRIAEKSHAEHNAEDEKKLTKNNTAAVRDKKEEEIEEVQTVVCLVNPVELAKHVHKKSAY</sequence>
<feature type="region of interest" description="Disordered" evidence="1">
    <location>
        <begin position="1"/>
        <end position="51"/>
    </location>
</feature>
<evidence type="ECO:0000313" key="3">
    <source>
        <dbReference type="Proteomes" id="UP000004994"/>
    </source>
</evidence>
<keyword evidence="3" id="KW-1185">Reference proteome</keyword>
<dbReference type="InParanoid" id="A0A3Q7IFN5"/>
<organism evidence="2">
    <name type="scientific">Solanum lycopersicum</name>
    <name type="common">Tomato</name>
    <name type="synonym">Lycopersicon esculentum</name>
    <dbReference type="NCBI Taxonomy" id="4081"/>
    <lineage>
        <taxon>Eukaryota</taxon>
        <taxon>Viridiplantae</taxon>
        <taxon>Streptophyta</taxon>
        <taxon>Embryophyta</taxon>
        <taxon>Tracheophyta</taxon>
        <taxon>Spermatophyta</taxon>
        <taxon>Magnoliopsida</taxon>
        <taxon>eudicotyledons</taxon>
        <taxon>Gunneridae</taxon>
        <taxon>Pentapetalae</taxon>
        <taxon>asterids</taxon>
        <taxon>lamiids</taxon>
        <taxon>Solanales</taxon>
        <taxon>Solanaceae</taxon>
        <taxon>Solanoideae</taxon>
        <taxon>Solaneae</taxon>
        <taxon>Solanum</taxon>
        <taxon>Solanum subgen. Lycopersicon</taxon>
    </lineage>
</organism>
<dbReference type="PaxDb" id="4081-Solyc10g046790.1.1"/>
<dbReference type="AlphaFoldDB" id="A0A3Q7IFN5"/>
<feature type="compositionally biased region" description="Basic and acidic residues" evidence="1">
    <location>
        <begin position="1"/>
        <end position="38"/>
    </location>
</feature>
<dbReference type="Gramene" id="Solyc10g046790.1.1">
    <property type="protein sequence ID" value="Solyc10g046790.1.1.1"/>
    <property type="gene ID" value="Solyc10g046790.1"/>
</dbReference>
<reference evidence="2" key="1">
    <citation type="journal article" date="2012" name="Nature">
        <title>The tomato genome sequence provides insights into fleshy fruit evolution.</title>
        <authorList>
            <consortium name="Tomato Genome Consortium"/>
        </authorList>
    </citation>
    <scope>NUCLEOTIDE SEQUENCE [LARGE SCALE GENOMIC DNA]</scope>
    <source>
        <strain evidence="2">cv. Heinz 1706</strain>
    </source>
</reference>
<reference evidence="2" key="2">
    <citation type="submission" date="2019-01" db="UniProtKB">
        <authorList>
            <consortium name="EnsemblPlants"/>
        </authorList>
    </citation>
    <scope>IDENTIFICATION</scope>
    <source>
        <strain evidence="2">cv. Heinz 1706</strain>
    </source>
</reference>
<accession>A0A3Q7IFN5</accession>
<dbReference type="Proteomes" id="UP000004994">
    <property type="component" value="Chromosome 10"/>
</dbReference>
<proteinExistence type="predicted"/>
<protein>
    <submittedName>
        <fullName evidence="2">Uncharacterized protein</fullName>
    </submittedName>
</protein>
<evidence type="ECO:0000256" key="1">
    <source>
        <dbReference type="SAM" id="MobiDB-lite"/>
    </source>
</evidence>
<name>A0A3Q7IFN5_SOLLC</name>
<dbReference type="EnsemblPlants" id="Solyc10g046790.1.1">
    <property type="protein sequence ID" value="Solyc10g046790.1.1.1"/>
    <property type="gene ID" value="Solyc10g046790.1"/>
</dbReference>